<dbReference type="InterPro" id="IPR054120">
    <property type="entry name" value="PBPA_dimer"/>
</dbReference>
<feature type="domain" description="Penicillin binding protein A dimerisation" evidence="2">
    <location>
        <begin position="52"/>
        <end position="134"/>
    </location>
</feature>
<dbReference type="InterPro" id="IPR012338">
    <property type="entry name" value="Beta-lactam/transpept-like"/>
</dbReference>
<dbReference type="PANTHER" id="PTHR30627">
    <property type="entry name" value="PEPTIDOGLYCAN D,D-TRANSPEPTIDASE"/>
    <property type="match status" value="1"/>
</dbReference>
<proteinExistence type="predicted"/>
<organism evidence="3 4">
    <name type="scientific">Corynebacterium massiliense DSM 45435</name>
    <dbReference type="NCBI Taxonomy" id="1121364"/>
    <lineage>
        <taxon>Bacteria</taxon>
        <taxon>Bacillati</taxon>
        <taxon>Actinomycetota</taxon>
        <taxon>Actinomycetes</taxon>
        <taxon>Mycobacteriales</taxon>
        <taxon>Corynebacteriaceae</taxon>
        <taxon>Corynebacterium</taxon>
    </lineage>
</organism>
<dbReference type="EMBL" id="CP063189">
    <property type="protein sequence ID" value="WCZ31521.1"/>
    <property type="molecule type" value="Genomic_DNA"/>
</dbReference>
<evidence type="ECO:0000259" key="2">
    <source>
        <dbReference type="Pfam" id="PF21922"/>
    </source>
</evidence>
<dbReference type="Gene3D" id="3.90.1310.10">
    <property type="entry name" value="Penicillin-binding protein 2a (Domain 2)"/>
    <property type="match status" value="1"/>
</dbReference>
<name>A0ABY7U4A9_9CORY</name>
<dbReference type="RefSeq" id="WP_022863139.1">
    <property type="nucleotide sequence ID" value="NZ_ATVG01000007.1"/>
</dbReference>
<protein>
    <submittedName>
        <fullName evidence="3">Penicillin-binding protein A</fullName>
    </submittedName>
</protein>
<dbReference type="InterPro" id="IPR050515">
    <property type="entry name" value="Beta-lactam/transpept"/>
</dbReference>
<keyword evidence="4" id="KW-1185">Reference proteome</keyword>
<evidence type="ECO:0000313" key="3">
    <source>
        <dbReference type="EMBL" id="WCZ31521.1"/>
    </source>
</evidence>
<dbReference type="Gene3D" id="3.40.710.10">
    <property type="entry name" value="DD-peptidase/beta-lactamase superfamily"/>
    <property type="match status" value="1"/>
</dbReference>
<dbReference type="Pfam" id="PF00905">
    <property type="entry name" value="Transpeptidase"/>
    <property type="match status" value="1"/>
</dbReference>
<feature type="domain" description="Penicillin-binding protein transpeptidase" evidence="1">
    <location>
        <begin position="157"/>
        <end position="470"/>
    </location>
</feature>
<dbReference type="Proteomes" id="UP001220064">
    <property type="component" value="Chromosome"/>
</dbReference>
<sequence>MNKSIRFTSRIALILTAILLVNLTVVQAFSTDKYAHDSRNMRGFIEQQKTPRGQIFAGNSVLAESVENDDETYTRTYPEDSAAFGPVTGYLSSTYGASQLEQSQNDILNGTDDALLRSNFWDTVTGKKKHGANVGVTINPALQQAAFDQFSNNDYQGSAVAIQPSTGKILAMASAPSYRASAIADGDSAEDAWNYLQEQDGNPLLNHATQETLPPGSIFKIITTAAGLNNGFDPSSSLTGESAITLPGTETQLTNYAGQACNGSDQVSLETAFAYSCNTAFVQMADEVGGEELEKYAQAFGVGEKYDDLGVGTSPGQLGDLPDPAAVAQSAIGQRDVTMSALQAAIMAGTVANNGKRMKPYLVDRITDARMNDIRTTEPKEEDSIDEGTAATIKDLMFASEHQTFGYDGNGFASKTGTAEHGEGLAPHTWYVAFDPDRDIAVGVVVKDGGHEGEGATGGKVAAPIGRAILNAYQGGE</sequence>
<dbReference type="InterPro" id="IPR001460">
    <property type="entry name" value="PCN-bd_Tpept"/>
</dbReference>
<dbReference type="SUPFAM" id="SSF56601">
    <property type="entry name" value="beta-lactamase/transpeptidase-like"/>
    <property type="match status" value="1"/>
</dbReference>
<gene>
    <name evidence="3" type="primary">pbpA</name>
    <name evidence="3" type="ORF">CMASS_00245</name>
</gene>
<dbReference type="Pfam" id="PF21922">
    <property type="entry name" value="PBP_dimer_2"/>
    <property type="match status" value="1"/>
</dbReference>
<evidence type="ECO:0000259" key="1">
    <source>
        <dbReference type="Pfam" id="PF00905"/>
    </source>
</evidence>
<reference evidence="3 4" key="1">
    <citation type="submission" date="2020-10" db="EMBL/GenBank/DDBJ databases">
        <title>Complete genome sequence of Corynebacterium massiliense DSM 45435, type strain of Corynebacterium massiliense.</title>
        <authorList>
            <person name="Busche T."/>
            <person name="Kalinowski J."/>
            <person name="Ruckert C."/>
        </authorList>
    </citation>
    <scope>NUCLEOTIDE SEQUENCE [LARGE SCALE GENOMIC DNA]</scope>
    <source>
        <strain evidence="3 4">DSM 45435</strain>
    </source>
</reference>
<evidence type="ECO:0000313" key="4">
    <source>
        <dbReference type="Proteomes" id="UP001220064"/>
    </source>
</evidence>
<dbReference type="PANTHER" id="PTHR30627:SF24">
    <property type="entry name" value="PENICILLIN-BINDING PROTEIN 4B"/>
    <property type="match status" value="1"/>
</dbReference>
<accession>A0ABY7U4A9</accession>